<dbReference type="Proteomes" id="UP001157006">
    <property type="component" value="Chromosome 6"/>
</dbReference>
<comment type="similarity">
    <text evidence="1">Belongs to the LOB domain-containing protein family.</text>
</comment>
<dbReference type="InterPro" id="IPR004883">
    <property type="entry name" value="LOB"/>
</dbReference>
<keyword evidence="4" id="KW-1185">Reference proteome</keyword>
<feature type="domain" description="LOB" evidence="2">
    <location>
        <begin position="30"/>
        <end position="131"/>
    </location>
</feature>
<organism evidence="3 4">
    <name type="scientific">Vicia faba</name>
    <name type="common">Broad bean</name>
    <name type="synonym">Faba vulgaris</name>
    <dbReference type="NCBI Taxonomy" id="3906"/>
    <lineage>
        <taxon>Eukaryota</taxon>
        <taxon>Viridiplantae</taxon>
        <taxon>Streptophyta</taxon>
        <taxon>Embryophyta</taxon>
        <taxon>Tracheophyta</taxon>
        <taxon>Spermatophyta</taxon>
        <taxon>Magnoliopsida</taxon>
        <taxon>eudicotyledons</taxon>
        <taxon>Gunneridae</taxon>
        <taxon>Pentapetalae</taxon>
        <taxon>rosids</taxon>
        <taxon>fabids</taxon>
        <taxon>Fabales</taxon>
        <taxon>Fabaceae</taxon>
        <taxon>Papilionoideae</taxon>
        <taxon>50 kb inversion clade</taxon>
        <taxon>NPAAA clade</taxon>
        <taxon>Hologalegina</taxon>
        <taxon>IRL clade</taxon>
        <taxon>Fabeae</taxon>
        <taxon>Vicia</taxon>
    </lineage>
</organism>
<dbReference type="PROSITE" id="PS50891">
    <property type="entry name" value="LOB"/>
    <property type="match status" value="1"/>
</dbReference>
<dbReference type="PANTHER" id="PTHR31301:SF19">
    <property type="entry name" value="LOB DOMAIN-CONTAINING PROTEIN 2"/>
    <property type="match status" value="1"/>
</dbReference>
<reference evidence="3 4" key="1">
    <citation type="submission" date="2023-01" db="EMBL/GenBank/DDBJ databases">
        <authorList>
            <person name="Kreplak J."/>
        </authorList>
    </citation>
    <scope>NUCLEOTIDE SEQUENCE [LARGE SCALE GENOMIC DNA]</scope>
</reference>
<dbReference type="PANTHER" id="PTHR31301">
    <property type="entry name" value="LOB DOMAIN-CONTAINING PROTEIN 4-RELATED"/>
    <property type="match status" value="1"/>
</dbReference>
<sequence length="229" mass="26002">MSSFHAPPILNKTAFSRMQENNNNNSVTRQACSACKHQRKKCSDGCILAPYFPSNKSKEFQAVHKVFGVSNVTKMVTGCEEADRKKVVESLIWEAFCRQKDPTNGSLGVYKRVYNEYRKVFEELRMLKDQNQLLQMQSNQGLIPTKPISDSNGMDFHPLLHHQNNGGGIMDYNTFCSSYLQDYEGLRSEVPTIPIQQHSSQNLRQVMNSISEQWQQVGAGTRSGNHHSL</sequence>
<evidence type="ECO:0000313" key="4">
    <source>
        <dbReference type="Proteomes" id="UP001157006"/>
    </source>
</evidence>
<evidence type="ECO:0000259" key="2">
    <source>
        <dbReference type="PROSITE" id="PS50891"/>
    </source>
</evidence>
<evidence type="ECO:0000256" key="1">
    <source>
        <dbReference type="ARBA" id="ARBA00005474"/>
    </source>
</evidence>
<dbReference type="AlphaFoldDB" id="A0AAV1B459"/>
<accession>A0AAV1B459</accession>
<name>A0AAV1B459_VICFA</name>
<dbReference type="EMBL" id="OX451741">
    <property type="protein sequence ID" value="CAI8617474.1"/>
    <property type="molecule type" value="Genomic_DNA"/>
</dbReference>
<dbReference type="GO" id="GO:0001216">
    <property type="term" value="F:DNA-binding transcription activator activity"/>
    <property type="evidence" value="ECO:0007669"/>
    <property type="project" value="EnsemblPlants"/>
</dbReference>
<evidence type="ECO:0000313" key="3">
    <source>
        <dbReference type="EMBL" id="CAI8617474.1"/>
    </source>
</evidence>
<protein>
    <recommendedName>
        <fullName evidence="2">LOB domain-containing protein</fullName>
    </recommendedName>
</protein>
<proteinExistence type="inferred from homology"/>
<gene>
    <name evidence="3" type="ORF">VFH_VI078560</name>
</gene>
<dbReference type="Pfam" id="PF03195">
    <property type="entry name" value="LOB"/>
    <property type="match status" value="1"/>
</dbReference>